<comment type="caution">
    <text evidence="2">The sequence shown here is derived from an EMBL/GenBank/DDBJ whole genome shotgun (WGS) entry which is preliminary data.</text>
</comment>
<dbReference type="Proteomes" id="UP001231189">
    <property type="component" value="Unassembled WGS sequence"/>
</dbReference>
<dbReference type="EMBL" id="JAUUTY010000005">
    <property type="protein sequence ID" value="KAK1628708.1"/>
    <property type="molecule type" value="Genomic_DNA"/>
</dbReference>
<dbReference type="AlphaFoldDB" id="A0AAD8RMX3"/>
<reference evidence="2" key="1">
    <citation type="submission" date="2023-07" db="EMBL/GenBank/DDBJ databases">
        <title>A chromosome-level genome assembly of Lolium multiflorum.</title>
        <authorList>
            <person name="Chen Y."/>
            <person name="Copetti D."/>
            <person name="Kolliker R."/>
            <person name="Studer B."/>
        </authorList>
    </citation>
    <scope>NUCLEOTIDE SEQUENCE</scope>
    <source>
        <strain evidence="2">02402/16</strain>
        <tissue evidence="2">Leaf</tissue>
    </source>
</reference>
<organism evidence="2 3">
    <name type="scientific">Lolium multiflorum</name>
    <name type="common">Italian ryegrass</name>
    <name type="synonym">Lolium perenne subsp. multiflorum</name>
    <dbReference type="NCBI Taxonomy" id="4521"/>
    <lineage>
        <taxon>Eukaryota</taxon>
        <taxon>Viridiplantae</taxon>
        <taxon>Streptophyta</taxon>
        <taxon>Embryophyta</taxon>
        <taxon>Tracheophyta</taxon>
        <taxon>Spermatophyta</taxon>
        <taxon>Magnoliopsida</taxon>
        <taxon>Liliopsida</taxon>
        <taxon>Poales</taxon>
        <taxon>Poaceae</taxon>
        <taxon>BOP clade</taxon>
        <taxon>Pooideae</taxon>
        <taxon>Poodae</taxon>
        <taxon>Poeae</taxon>
        <taxon>Poeae Chloroplast Group 2 (Poeae type)</taxon>
        <taxon>Loliodinae</taxon>
        <taxon>Loliinae</taxon>
        <taxon>Lolium</taxon>
    </lineage>
</organism>
<keyword evidence="1" id="KW-0812">Transmembrane</keyword>
<accession>A0AAD8RMX3</accession>
<gene>
    <name evidence="2" type="ORF">QYE76_003023</name>
</gene>
<keyword evidence="1" id="KW-1133">Transmembrane helix</keyword>
<evidence type="ECO:0000256" key="1">
    <source>
        <dbReference type="SAM" id="Phobius"/>
    </source>
</evidence>
<sequence length="212" mass="23437">MAWLRWSRFSPSFPRSGGDAGEAVEVRCSWLAHRGGDDDRLLELLSLVPSFVDAGWALAPSLRVWGWCGVIPAAVVGGCCRLYRSSVHADLRGRVAAEVVLRHVVVGSGCSGSDRKWFELGVCRRPMFLQCVADPLLRNWWLLRLVKAFWRGVPPLPGFVIDVFFAGVRAGGVASPWREVEDGVGPQGSLFLYPFIVFLYFLAFGCCFLATM</sequence>
<evidence type="ECO:0000313" key="3">
    <source>
        <dbReference type="Proteomes" id="UP001231189"/>
    </source>
</evidence>
<evidence type="ECO:0000313" key="2">
    <source>
        <dbReference type="EMBL" id="KAK1628708.1"/>
    </source>
</evidence>
<keyword evidence="1" id="KW-0472">Membrane</keyword>
<keyword evidence="3" id="KW-1185">Reference proteome</keyword>
<name>A0AAD8RMX3_LOLMU</name>
<feature type="transmembrane region" description="Helical" evidence="1">
    <location>
        <begin position="148"/>
        <end position="170"/>
    </location>
</feature>
<protein>
    <submittedName>
        <fullName evidence="2">Uncharacterized protein</fullName>
    </submittedName>
</protein>
<feature type="transmembrane region" description="Helical" evidence="1">
    <location>
        <begin position="190"/>
        <end position="211"/>
    </location>
</feature>
<proteinExistence type="predicted"/>